<evidence type="ECO:0000313" key="4">
    <source>
        <dbReference type="Proteomes" id="UP000194137"/>
    </source>
</evidence>
<dbReference type="EMBL" id="CP021112">
    <property type="protein sequence ID" value="ARP98336.1"/>
    <property type="molecule type" value="Genomic_DNA"/>
</dbReference>
<dbReference type="Proteomes" id="UP000194137">
    <property type="component" value="Chromosome"/>
</dbReference>
<dbReference type="PROSITE" id="PS50005">
    <property type="entry name" value="TPR"/>
    <property type="match status" value="1"/>
</dbReference>
<dbReference type="Gene3D" id="1.25.40.10">
    <property type="entry name" value="Tetratricopeptide repeat domain"/>
    <property type="match status" value="1"/>
</dbReference>
<reference evidence="3 4" key="1">
    <citation type="submission" date="2017-05" db="EMBL/GenBank/DDBJ databases">
        <title>Full genome sequence of Pseudorhodoplanes sinuspersici.</title>
        <authorList>
            <person name="Dastgheib S.M.M."/>
            <person name="Shavandi M."/>
            <person name="Tirandaz H."/>
        </authorList>
    </citation>
    <scope>NUCLEOTIDE SEQUENCE [LARGE SCALE GENOMIC DNA]</scope>
    <source>
        <strain evidence="3 4">RIPI110</strain>
    </source>
</reference>
<evidence type="ECO:0000313" key="3">
    <source>
        <dbReference type="EMBL" id="ARP98336.1"/>
    </source>
</evidence>
<feature type="signal peptide" evidence="1">
    <location>
        <begin position="1"/>
        <end position="24"/>
    </location>
</feature>
<feature type="compositionally biased region" description="Low complexity" evidence="2">
    <location>
        <begin position="84"/>
        <end position="105"/>
    </location>
</feature>
<feature type="region of interest" description="Disordered" evidence="2">
    <location>
        <begin position="75"/>
        <end position="257"/>
    </location>
</feature>
<dbReference type="Pfam" id="PF13174">
    <property type="entry name" value="TPR_6"/>
    <property type="match status" value="1"/>
</dbReference>
<evidence type="ECO:0000256" key="2">
    <source>
        <dbReference type="SAM" id="MobiDB-lite"/>
    </source>
</evidence>
<organism evidence="3 4">
    <name type="scientific">Pseudorhodoplanes sinuspersici</name>
    <dbReference type="NCBI Taxonomy" id="1235591"/>
    <lineage>
        <taxon>Bacteria</taxon>
        <taxon>Pseudomonadati</taxon>
        <taxon>Pseudomonadota</taxon>
        <taxon>Alphaproteobacteria</taxon>
        <taxon>Hyphomicrobiales</taxon>
        <taxon>Pseudorhodoplanes</taxon>
    </lineage>
</organism>
<keyword evidence="1" id="KW-0732">Signal</keyword>
<feature type="chain" id="PRO_5041748511" description="Cell division coordinator CpoB" evidence="1">
    <location>
        <begin position="25"/>
        <end position="380"/>
    </location>
</feature>
<accession>A0A1W6ZLS1</accession>
<keyword evidence="4" id="KW-1185">Reference proteome</keyword>
<gene>
    <name evidence="1" type="primary">cpoB</name>
    <name evidence="3" type="ORF">CAK95_03965</name>
</gene>
<keyword evidence="1" id="KW-0574">Periplasm</keyword>
<evidence type="ECO:0000256" key="1">
    <source>
        <dbReference type="HAMAP-Rule" id="MF_02066"/>
    </source>
</evidence>
<protein>
    <recommendedName>
        <fullName evidence="1">Cell division coordinator CpoB</fullName>
    </recommendedName>
</protein>
<comment type="subcellular location">
    <subcellularLocation>
        <location evidence="1">Periplasm</location>
    </subcellularLocation>
</comment>
<dbReference type="InterPro" id="IPR019734">
    <property type="entry name" value="TPR_rpt"/>
</dbReference>
<dbReference type="InterPro" id="IPR014162">
    <property type="entry name" value="CpoB_C"/>
</dbReference>
<feature type="coiled-coil region" evidence="1">
    <location>
        <begin position="28"/>
        <end position="69"/>
    </location>
</feature>
<keyword evidence="1" id="KW-0175">Coiled coil</keyword>
<dbReference type="HAMAP" id="MF_02066">
    <property type="entry name" value="CpoB"/>
    <property type="match status" value="1"/>
</dbReference>
<dbReference type="SUPFAM" id="SSF48452">
    <property type="entry name" value="TPR-like"/>
    <property type="match status" value="1"/>
</dbReference>
<name>A0A1W6ZLS1_9HYPH</name>
<feature type="compositionally biased region" description="Basic and acidic residues" evidence="2">
    <location>
        <begin position="106"/>
        <end position="144"/>
    </location>
</feature>
<keyword evidence="1" id="KW-0131">Cell cycle</keyword>
<proteinExistence type="inferred from homology"/>
<dbReference type="Pfam" id="PF13432">
    <property type="entry name" value="TPR_16"/>
    <property type="match status" value="1"/>
</dbReference>
<comment type="similarity">
    <text evidence="1">Belongs to the CpoB family.</text>
</comment>
<dbReference type="GO" id="GO:0030288">
    <property type="term" value="C:outer membrane-bounded periplasmic space"/>
    <property type="evidence" value="ECO:0007669"/>
    <property type="project" value="UniProtKB-UniRule"/>
</dbReference>
<dbReference type="KEGG" id="psin:CAK95_03965"/>
<keyword evidence="1" id="KW-0132">Cell division</keyword>
<dbReference type="GO" id="GO:0043093">
    <property type="term" value="P:FtsZ-dependent cytokinesis"/>
    <property type="evidence" value="ECO:0007669"/>
    <property type="project" value="UniProtKB-UniRule"/>
</dbReference>
<comment type="function">
    <text evidence="1">Mediates coordination of peptidoglycan synthesis and outer membrane constriction during cell division.</text>
</comment>
<dbReference type="InterPro" id="IPR011990">
    <property type="entry name" value="TPR-like_helical_dom_sf"/>
</dbReference>
<dbReference type="InterPro" id="IPR034706">
    <property type="entry name" value="CpoB"/>
</dbReference>
<dbReference type="RefSeq" id="WP_245303618.1">
    <property type="nucleotide sequence ID" value="NZ_CP021112.1"/>
</dbReference>
<dbReference type="AlphaFoldDB" id="A0A1W6ZLS1"/>
<sequence precursor="true">MRLKPHFFVMGLSFLLVGAVPATAQMSASDVVMRLDALENQIRQLTGQVEQLQYRNQQLEQQLRRTTEDNEYRFQELGGKGGSRAPQRQQAQPPTPQGAPQTIPGRRSDIDPGMDQRNDPRMNDPRAADPRFAQRSEPRVDQRDNQNFVPAPNVGGRRGDAFDPNANPTAPGAPRALGSLPPGQPSVPPRYEADDDDNDAVGARGGREPGQPLDLSTMANNAVNDPSLRRGGGVPTQRNMSGTGAVASVSPPGDSPRDHFDLGYGYVQRKDYASAEQTFRDFLQRYPNDRMAPEVNYWLGESLFQRQRYQDAAEAYLVVTTKYETAGKAPDALLRLGQSLAAIGQKEMACASFAEVGRKYPRSSVAVKQGVEREQKRVRC</sequence>
<dbReference type="STRING" id="1235591.CAK95_03965"/>
<dbReference type="NCBIfam" id="TIGR02795">
    <property type="entry name" value="tol_pal_ybgF"/>
    <property type="match status" value="1"/>
</dbReference>